<organism evidence="2 3">
    <name type="scientific">Marinicrinis lubricantis</name>
    <dbReference type="NCBI Taxonomy" id="2086470"/>
    <lineage>
        <taxon>Bacteria</taxon>
        <taxon>Bacillati</taxon>
        <taxon>Bacillota</taxon>
        <taxon>Bacilli</taxon>
        <taxon>Bacillales</taxon>
        <taxon>Paenibacillaceae</taxon>
    </lineage>
</organism>
<dbReference type="SUPFAM" id="SSF54593">
    <property type="entry name" value="Glyoxalase/Bleomycin resistance protein/Dihydroxybiphenyl dioxygenase"/>
    <property type="match status" value="1"/>
</dbReference>
<dbReference type="RefSeq" id="WP_379894004.1">
    <property type="nucleotide sequence ID" value="NZ_CBCSCT010000081.1"/>
</dbReference>
<dbReference type="EMBL" id="JBHSQV010000127">
    <property type="protein sequence ID" value="MFC5986688.1"/>
    <property type="molecule type" value="Genomic_DNA"/>
</dbReference>
<sequence length="146" mass="17081">MNSPFAFTRIGYVYLPTTHIDHSIEWYTANLNFKMINKFEDRGSYLAVLHHPHKHAIALLLIETTDPQSFQLMRNGKPFPVMAINCPDIEYTHRLLKERGVEVEPLHTLGAGEAKYFYFRDPEGNLLEAAWSIWDPEDEMKEDFLR</sequence>
<dbReference type="PROSITE" id="PS51819">
    <property type="entry name" value="VOC"/>
    <property type="match status" value="1"/>
</dbReference>
<comment type="caution">
    <text evidence="2">The sequence shown here is derived from an EMBL/GenBank/DDBJ whole genome shotgun (WGS) entry which is preliminary data.</text>
</comment>
<dbReference type="InterPro" id="IPR004360">
    <property type="entry name" value="Glyas_Fos-R_dOase_dom"/>
</dbReference>
<gene>
    <name evidence="2" type="ORF">ACFPXP_09690</name>
</gene>
<proteinExistence type="predicted"/>
<evidence type="ECO:0000313" key="2">
    <source>
        <dbReference type="EMBL" id="MFC5986688.1"/>
    </source>
</evidence>
<dbReference type="Gene3D" id="3.10.180.10">
    <property type="entry name" value="2,3-Dihydroxybiphenyl 1,2-Dioxygenase, domain 1"/>
    <property type="match status" value="1"/>
</dbReference>
<dbReference type="Pfam" id="PF00903">
    <property type="entry name" value="Glyoxalase"/>
    <property type="match status" value="1"/>
</dbReference>
<protein>
    <submittedName>
        <fullName evidence="2">VOC family protein</fullName>
    </submittedName>
</protein>
<dbReference type="InterPro" id="IPR029068">
    <property type="entry name" value="Glyas_Bleomycin-R_OHBP_Dase"/>
</dbReference>
<feature type="domain" description="VOC" evidence="1">
    <location>
        <begin position="9"/>
        <end position="132"/>
    </location>
</feature>
<dbReference type="InterPro" id="IPR037523">
    <property type="entry name" value="VOC_core"/>
</dbReference>
<name>A0ABW1INQ3_9BACL</name>
<dbReference type="CDD" id="cd06587">
    <property type="entry name" value="VOC"/>
    <property type="match status" value="1"/>
</dbReference>
<evidence type="ECO:0000313" key="3">
    <source>
        <dbReference type="Proteomes" id="UP001596250"/>
    </source>
</evidence>
<reference evidence="3" key="1">
    <citation type="journal article" date="2019" name="Int. J. Syst. Evol. Microbiol.">
        <title>The Global Catalogue of Microorganisms (GCM) 10K type strain sequencing project: providing services to taxonomists for standard genome sequencing and annotation.</title>
        <authorList>
            <consortium name="The Broad Institute Genomics Platform"/>
            <consortium name="The Broad Institute Genome Sequencing Center for Infectious Disease"/>
            <person name="Wu L."/>
            <person name="Ma J."/>
        </authorList>
    </citation>
    <scope>NUCLEOTIDE SEQUENCE [LARGE SCALE GENOMIC DNA]</scope>
    <source>
        <strain evidence="3">CCM 8749</strain>
    </source>
</reference>
<keyword evidence="3" id="KW-1185">Reference proteome</keyword>
<accession>A0ABW1INQ3</accession>
<dbReference type="Proteomes" id="UP001596250">
    <property type="component" value="Unassembled WGS sequence"/>
</dbReference>
<evidence type="ECO:0000259" key="1">
    <source>
        <dbReference type="PROSITE" id="PS51819"/>
    </source>
</evidence>